<proteinExistence type="predicted"/>
<evidence type="ECO:0000313" key="1">
    <source>
        <dbReference type="EMBL" id="MFC4656586.1"/>
    </source>
</evidence>
<gene>
    <name evidence="1" type="ORF">ACFO3I_16320</name>
</gene>
<dbReference type="Proteomes" id="UP001595962">
    <property type="component" value="Unassembled WGS sequence"/>
</dbReference>
<organism evidence="1 2">
    <name type="scientific">Rheinheimera marina</name>
    <dbReference type="NCBI Taxonomy" id="1774958"/>
    <lineage>
        <taxon>Bacteria</taxon>
        <taxon>Pseudomonadati</taxon>
        <taxon>Pseudomonadota</taxon>
        <taxon>Gammaproteobacteria</taxon>
        <taxon>Chromatiales</taxon>
        <taxon>Chromatiaceae</taxon>
        <taxon>Rheinheimera</taxon>
    </lineage>
</organism>
<reference evidence="2" key="1">
    <citation type="journal article" date="2019" name="Int. J. Syst. Evol. Microbiol.">
        <title>The Global Catalogue of Microorganisms (GCM) 10K type strain sequencing project: providing services to taxonomists for standard genome sequencing and annotation.</title>
        <authorList>
            <consortium name="The Broad Institute Genomics Platform"/>
            <consortium name="The Broad Institute Genome Sequencing Center for Infectious Disease"/>
            <person name="Wu L."/>
            <person name="Ma J."/>
        </authorList>
    </citation>
    <scope>NUCLEOTIDE SEQUENCE [LARGE SCALE GENOMIC DNA]</scope>
    <source>
        <strain evidence="2">DT28</strain>
    </source>
</reference>
<dbReference type="EMBL" id="JBHSGB010000016">
    <property type="protein sequence ID" value="MFC4656586.1"/>
    <property type="molecule type" value="Genomic_DNA"/>
</dbReference>
<name>A0ABV9JQQ1_9GAMM</name>
<evidence type="ECO:0000313" key="2">
    <source>
        <dbReference type="Proteomes" id="UP001595962"/>
    </source>
</evidence>
<accession>A0ABV9JQQ1</accession>
<comment type="caution">
    <text evidence="1">The sequence shown here is derived from an EMBL/GenBank/DDBJ whole genome shotgun (WGS) entry which is preliminary data.</text>
</comment>
<keyword evidence="2" id="KW-1185">Reference proteome</keyword>
<protein>
    <submittedName>
        <fullName evidence="1">Uncharacterized protein</fullName>
    </submittedName>
</protein>
<dbReference type="RefSeq" id="WP_377335777.1">
    <property type="nucleotide sequence ID" value="NZ_JBHSGB010000016.1"/>
</dbReference>
<sequence>MDESTINFTQKIEENIEYQFNKIYFLFGERNKTTKQLMKEVLEKKEPDSGNVTVNQALTDALINAMASLIDYYHIYCFIRIGLGIERITEVQYKPINNYALRSSSSLKNKNKDLPTLDFIREQFNKKIAEICNMDIAGINKIPLHDYWHAYFGEAISEILSKVGLTDKKFNFKFESNKFIIDKKIQKFHYYMNMFYCNEFSQNGAKYDIYIDINNCLKHNIVPYVKMKIISFENEERGYLHFEIKNEDVFFLRRGLLKSIVELSFDETSQILNLINEGESNTHSNADLKWIINNLFTIDKENGYINKDKDRLHFFVGNVLIEKSKDATYVDAAGSLKITLQNLIDDIKRGIGLDMSEFDREEEKNKNEHGSNT</sequence>